<evidence type="ECO:0000313" key="3">
    <source>
        <dbReference type="Proteomes" id="UP001165306"/>
    </source>
</evidence>
<accession>A0AA41WAY2</accession>
<gene>
    <name evidence="2" type="ORF">NET02_10380</name>
</gene>
<reference evidence="2" key="1">
    <citation type="submission" date="2022-06" db="EMBL/GenBank/DDBJ databases">
        <title>CFH 74404 Thermomicrobiaceae sp.</title>
        <authorList>
            <person name="Ming H."/>
            <person name="Li W.-J."/>
            <person name="Zhao Z."/>
        </authorList>
    </citation>
    <scope>NUCLEOTIDE SEQUENCE</scope>
    <source>
        <strain evidence="2">CFH 74404</strain>
    </source>
</reference>
<dbReference type="EMBL" id="JAMSLR010000006">
    <property type="protein sequence ID" value="MCM8749554.1"/>
    <property type="molecule type" value="Genomic_DNA"/>
</dbReference>
<feature type="signal peptide" evidence="1">
    <location>
        <begin position="1"/>
        <end position="18"/>
    </location>
</feature>
<evidence type="ECO:0000256" key="1">
    <source>
        <dbReference type="SAM" id="SignalP"/>
    </source>
</evidence>
<feature type="chain" id="PRO_5041317344" evidence="1">
    <location>
        <begin position="19"/>
        <end position="247"/>
    </location>
</feature>
<evidence type="ECO:0000313" key="2">
    <source>
        <dbReference type="EMBL" id="MCM8749554.1"/>
    </source>
</evidence>
<comment type="caution">
    <text evidence="2">The sequence shown here is derived from an EMBL/GenBank/DDBJ whole genome shotgun (WGS) entry which is preliminary data.</text>
</comment>
<keyword evidence="1" id="KW-0732">Signal</keyword>
<keyword evidence="3" id="KW-1185">Reference proteome</keyword>
<name>A0AA41WAY2_9BACT</name>
<dbReference type="Proteomes" id="UP001165306">
    <property type="component" value="Unassembled WGS sequence"/>
</dbReference>
<dbReference type="RefSeq" id="WP_284057335.1">
    <property type="nucleotide sequence ID" value="NZ_JAMSLR010000006.1"/>
</dbReference>
<sequence length="247" mass="25924">MSVVVLAVLAVAVAGVLAAQGLPTSGDGDGDVGSDPSTGDVIRDPLQITDARVEVGEAGAVALRVAGIIPDACTRALLPQVARQGQQFTVTILGERPRDTMCAQVTSEYVETIALGMLEPGEYEIVVNGFETIARVGTGGSPSPAGELLIRQIQITSVDVRIAESFPPQGYAEVSGVLGDGCTEALEPIVQRDGDVITVTILSQRPRDAVCTTIAREYRKTVALGALEPGRQYRLRVNDYETVFSAS</sequence>
<proteinExistence type="predicted"/>
<organism evidence="2 3">
    <name type="scientific">Thermalbibacter longus</name>
    <dbReference type="NCBI Taxonomy" id="2951981"/>
    <lineage>
        <taxon>Bacteria</taxon>
        <taxon>Pseudomonadati</taxon>
        <taxon>Thermomicrobiota</taxon>
        <taxon>Thermomicrobia</taxon>
        <taxon>Thermomicrobiales</taxon>
        <taxon>Thermomicrobiaceae</taxon>
        <taxon>Thermalbibacter</taxon>
    </lineage>
</organism>
<protein>
    <submittedName>
        <fullName evidence="2">Uncharacterized protein</fullName>
    </submittedName>
</protein>
<dbReference type="AlphaFoldDB" id="A0AA41WAY2"/>